<dbReference type="OrthoDB" id="5872at2"/>
<evidence type="ECO:0000313" key="2">
    <source>
        <dbReference type="Proteomes" id="UP000253490"/>
    </source>
</evidence>
<comment type="caution">
    <text evidence="1">The sequence shown here is derived from an EMBL/GenBank/DDBJ whole genome shotgun (WGS) entry which is preliminary data.</text>
</comment>
<dbReference type="EMBL" id="QNRX01000004">
    <property type="protein sequence ID" value="RBP67444.1"/>
    <property type="molecule type" value="Genomic_DNA"/>
</dbReference>
<dbReference type="Gene3D" id="3.10.450.50">
    <property type="match status" value="1"/>
</dbReference>
<dbReference type="AlphaFoldDB" id="A0A366ICC1"/>
<dbReference type="InterPro" id="IPR004027">
    <property type="entry name" value="SEC_C_motif"/>
</dbReference>
<organism evidence="1 2">
    <name type="scientific">Alkalibaculum bacchi</name>
    <dbReference type="NCBI Taxonomy" id="645887"/>
    <lineage>
        <taxon>Bacteria</taxon>
        <taxon>Bacillati</taxon>
        <taxon>Bacillota</taxon>
        <taxon>Clostridia</taxon>
        <taxon>Eubacteriales</taxon>
        <taxon>Eubacteriaceae</taxon>
        <taxon>Alkalibaculum</taxon>
    </lineage>
</organism>
<reference evidence="1 2" key="1">
    <citation type="submission" date="2018-06" db="EMBL/GenBank/DDBJ databases">
        <title>Genomic Encyclopedia of Type Strains, Phase IV (KMG-IV): sequencing the most valuable type-strain genomes for metagenomic binning, comparative biology and taxonomic classification.</title>
        <authorList>
            <person name="Goeker M."/>
        </authorList>
    </citation>
    <scope>NUCLEOTIDE SEQUENCE [LARGE SCALE GENOMIC DNA]</scope>
    <source>
        <strain evidence="1 2">DSM 22112</strain>
    </source>
</reference>
<keyword evidence="2" id="KW-1185">Reference proteome</keyword>
<proteinExistence type="predicted"/>
<sequence>MSLYEQWKKIIEEASTDEEKQRDFWVDYCEQEKNIYQDILANKDAVVEGTVKELTQKYNMEIPYFIGFLDGINESIKNSLDISSLEEESTITLEINFRELYKNMLAVPAEWLYNLEEWSNIFTEKERKEISKEYNKSKTFVNTNKVGRNDPCPCGSGKKYKKCCGAN</sequence>
<dbReference type="SUPFAM" id="SSF103642">
    <property type="entry name" value="Sec-C motif"/>
    <property type="match status" value="1"/>
</dbReference>
<dbReference type="Proteomes" id="UP000253490">
    <property type="component" value="Unassembled WGS sequence"/>
</dbReference>
<protein>
    <submittedName>
        <fullName evidence="1">SEC-C motif-containing protein</fullName>
    </submittedName>
</protein>
<gene>
    <name evidence="1" type="ORF">DES36_104146</name>
</gene>
<dbReference type="PANTHER" id="PTHR33747:SF1">
    <property type="entry name" value="ADENYLATE CYCLASE-ASSOCIATED CAP C-TERMINAL DOMAIN-CONTAINING PROTEIN"/>
    <property type="match status" value="1"/>
</dbReference>
<evidence type="ECO:0000313" key="1">
    <source>
        <dbReference type="EMBL" id="RBP67444.1"/>
    </source>
</evidence>
<accession>A0A366ICC1</accession>
<dbReference type="RefSeq" id="WP_113920004.1">
    <property type="nucleotide sequence ID" value="NZ_QNRX01000004.1"/>
</dbReference>
<name>A0A366ICC1_9FIRM</name>
<dbReference type="NCBIfam" id="NF004088">
    <property type="entry name" value="PRK05590.1"/>
    <property type="match status" value="1"/>
</dbReference>
<dbReference type="PANTHER" id="PTHR33747">
    <property type="entry name" value="UPF0225 PROTEIN SCO1677"/>
    <property type="match status" value="1"/>
</dbReference>
<dbReference type="Pfam" id="PF02810">
    <property type="entry name" value="SEC-C"/>
    <property type="match status" value="1"/>
</dbReference>